<evidence type="ECO:0000259" key="5">
    <source>
        <dbReference type="Pfam" id="PF25332"/>
    </source>
</evidence>
<evidence type="ECO:0000256" key="3">
    <source>
        <dbReference type="SAM" id="MobiDB-lite"/>
    </source>
</evidence>
<dbReference type="GO" id="GO:0044325">
    <property type="term" value="F:transmembrane transporter binding"/>
    <property type="evidence" value="ECO:0007669"/>
    <property type="project" value="TreeGrafter"/>
</dbReference>
<feature type="compositionally biased region" description="Low complexity" evidence="3">
    <location>
        <begin position="168"/>
        <end position="181"/>
    </location>
</feature>
<accession>A0A7L4JYP8</accession>
<gene>
    <name evidence="6" type="primary">Pacs2</name>
    <name evidence="6" type="ORF">CEUAER_R08552</name>
</gene>
<reference evidence="6 7" key="1">
    <citation type="submission" date="2019-09" db="EMBL/GenBank/DDBJ databases">
        <title>Bird 10,000 Genomes (B10K) Project - Family phase.</title>
        <authorList>
            <person name="Zhang G."/>
        </authorList>
    </citation>
    <scope>NUCLEOTIDE SEQUENCE [LARGE SCALE GENOMIC DNA]</scope>
    <source>
        <strain evidence="6">B10K-CU-031-02</strain>
        <tissue evidence="6">Muscle</tissue>
    </source>
</reference>
<evidence type="ECO:0000313" key="6">
    <source>
        <dbReference type="EMBL" id="NXY45690.1"/>
    </source>
</evidence>
<feature type="domain" description="Phosphofurin acidic cluster sorting protein 1/2 C-terminal" evidence="4">
    <location>
        <begin position="443"/>
        <end position="820"/>
    </location>
</feature>
<dbReference type="Proteomes" id="UP000519239">
    <property type="component" value="Unassembled WGS sequence"/>
</dbReference>
<evidence type="ECO:0000256" key="1">
    <source>
        <dbReference type="ARBA" id="ARBA00008590"/>
    </source>
</evidence>
<feature type="compositionally biased region" description="Low complexity" evidence="3">
    <location>
        <begin position="667"/>
        <end position="686"/>
    </location>
</feature>
<dbReference type="AlphaFoldDB" id="A0A7L4JYP8"/>
<dbReference type="Pfam" id="PF25332">
    <property type="entry name" value="C2_PACS_N"/>
    <property type="match status" value="1"/>
</dbReference>
<feature type="non-terminal residue" evidence="6">
    <location>
        <position position="820"/>
    </location>
</feature>
<feature type="region of interest" description="Disordered" evidence="3">
    <location>
        <begin position="145"/>
        <end position="181"/>
    </location>
</feature>
<evidence type="ECO:0000259" key="4">
    <source>
        <dbReference type="Pfam" id="PF10254"/>
    </source>
</evidence>
<dbReference type="OrthoDB" id="28829at2759"/>
<feature type="region of interest" description="Disordered" evidence="3">
    <location>
        <begin position="257"/>
        <end position="329"/>
    </location>
</feature>
<feature type="region of interest" description="Disordered" evidence="3">
    <location>
        <begin position="667"/>
        <end position="707"/>
    </location>
</feature>
<dbReference type="InterPro" id="IPR019381">
    <property type="entry name" value="PACS1/2_C"/>
</dbReference>
<evidence type="ECO:0000313" key="7">
    <source>
        <dbReference type="Proteomes" id="UP000519239"/>
    </source>
</evidence>
<dbReference type="PANTHER" id="PTHR13280:SF15">
    <property type="entry name" value="PHOSPHOFURIN ACIDIC CLUSTER SORTING PROTEIN 2"/>
    <property type="match status" value="1"/>
</dbReference>
<protein>
    <submittedName>
        <fullName evidence="6">PACS2 protein</fullName>
    </submittedName>
</protein>
<comment type="similarity">
    <text evidence="1">Belongs to the PACS family.</text>
</comment>
<sequence length="820" mass="91257">VCRLCSLTLKKLVVLKELDKELISGVIAVKMQGSKRILRSHEIVLPPSGHVETELALTFSLQYPHFLKREGNKLQIMLQRRKRYKNRTILGYKTLAVGSINMAEVMQHPTEGGQVLSLFSNIKEASVKVAEIWIFSLSSQPIDHEDSTMQASQKIKSTDNYSEEEYESFSSEQEASDDAVQGQDLDDDEYELGKPKKQRRSIVRTTSITRQQNFKQKVVALLKRFKVSDEVLDSEQDPAEHVPEVEEDLDLLYDTLDIENPSDSGPEMEDDDSVLSTPKPKLKPYFEGLSHSSSQTEIGSIHSIRSQKEPSSPVEVPEKTKSLGTKHAGDSISDTVSYGLFMTTLFPVVLQESNQQAEVQEAELPTPDVFVEKLPPSGKITKTESLIIPSTSRSEGKQAGRRGRSTSLKERQPVRPQNERANSLDNERSPDTRHHLQIPRKTVYDQLNHILVSDDQLPENIILVNTSDWQGQYLSDVLQKHTLPVVCTCSSADIQAAFSTIVSRIQRYCNCNSQPPNPIKIAVAGAQNYLSAVLRLFVEQLSHKTPDWLGYMRFLIIPLGSHPVAKYLGSVDYRYNNFFQDLAWRDLFNKLEAQTAVPEAPDVVSRITQYMAGANCAHQLPIAEAMLTYKQKSPDEESSQKFIPFVGVSVTLATLLTSFLQGDSDDAAPSSSSVLSSTPPSVSPAVKEASPTPPSSPSVTGSFSSSSQSLGAELMGLQVDYWIAAPPVDRKRDPEKKDPSTTKNTLKCTFRSLQVSRLPASGEIATTPTMSMTVVTKEKNKKVMFLPKKTKDKEVESKSQCIEGISRLICTAKHQQNMLR</sequence>
<feature type="compositionally biased region" description="Polar residues" evidence="3">
    <location>
        <begin position="148"/>
        <end position="160"/>
    </location>
</feature>
<dbReference type="Pfam" id="PF10254">
    <property type="entry name" value="Pacs-1"/>
    <property type="match status" value="1"/>
</dbReference>
<evidence type="ECO:0000256" key="2">
    <source>
        <dbReference type="ARBA" id="ARBA00022553"/>
    </source>
</evidence>
<feature type="region of interest" description="Disordered" evidence="3">
    <location>
        <begin position="381"/>
        <end position="433"/>
    </location>
</feature>
<feature type="compositionally biased region" description="Low complexity" evidence="3">
    <location>
        <begin position="697"/>
        <end position="707"/>
    </location>
</feature>
<comment type="caution">
    <text evidence="6">The sequence shown here is derived from an EMBL/GenBank/DDBJ whole genome shotgun (WGS) entry which is preliminary data.</text>
</comment>
<name>A0A7L4JYP8_9AVES</name>
<dbReference type="EMBL" id="VWPQ01003964">
    <property type="protein sequence ID" value="NXY45690.1"/>
    <property type="molecule type" value="Genomic_DNA"/>
</dbReference>
<dbReference type="GO" id="GO:0072659">
    <property type="term" value="P:protein localization to plasma membrane"/>
    <property type="evidence" value="ECO:0007669"/>
    <property type="project" value="TreeGrafter"/>
</dbReference>
<keyword evidence="7" id="KW-1185">Reference proteome</keyword>
<organism evidence="6 7">
    <name type="scientific">Ceuthmochares aereus</name>
    <dbReference type="NCBI Taxonomy" id="1961834"/>
    <lineage>
        <taxon>Eukaryota</taxon>
        <taxon>Metazoa</taxon>
        <taxon>Chordata</taxon>
        <taxon>Craniata</taxon>
        <taxon>Vertebrata</taxon>
        <taxon>Euteleostomi</taxon>
        <taxon>Archelosauria</taxon>
        <taxon>Archosauria</taxon>
        <taxon>Dinosauria</taxon>
        <taxon>Saurischia</taxon>
        <taxon>Theropoda</taxon>
        <taxon>Coelurosauria</taxon>
        <taxon>Aves</taxon>
        <taxon>Neognathae</taxon>
        <taxon>Neoaves</taxon>
        <taxon>Otidimorphae</taxon>
        <taxon>Cuculiformes</taxon>
        <taxon>Cuculidae</taxon>
        <taxon>Ceuthmochares</taxon>
    </lineage>
</organism>
<dbReference type="InterPro" id="IPR057541">
    <property type="entry name" value="PACS1/2_N"/>
</dbReference>
<dbReference type="PANTHER" id="PTHR13280">
    <property type="entry name" value="PHOSPHOFURIN ACIDIC CLUSTER SORTING PROTEIN"/>
    <property type="match status" value="1"/>
</dbReference>
<proteinExistence type="inferred from homology"/>
<keyword evidence="2" id="KW-0597">Phosphoprotein</keyword>
<feature type="domain" description="Phosphofurin acidic cluster sorting protein 1/2 N-terminal C2" evidence="5">
    <location>
        <begin position="2"/>
        <end position="142"/>
    </location>
</feature>
<feature type="non-terminal residue" evidence="6">
    <location>
        <position position="1"/>
    </location>
</feature>